<organism evidence="1 2">
    <name type="scientific">Wenyingzhuangia heitensis</name>
    <dbReference type="NCBI Taxonomy" id="1487859"/>
    <lineage>
        <taxon>Bacteria</taxon>
        <taxon>Pseudomonadati</taxon>
        <taxon>Bacteroidota</taxon>
        <taxon>Flavobacteriia</taxon>
        <taxon>Flavobacteriales</taxon>
        <taxon>Flavobacteriaceae</taxon>
        <taxon>Wenyingzhuangia</taxon>
    </lineage>
</organism>
<name>A0ABX0U438_9FLAO</name>
<sequence length="414" mass="46288">MRIQLGIVVSLLTVMGFAQKSESKPPKVNWSITTQFWARYSDLNEGTTLNGEKTDSYTDVSVRRLRIPVSSQITPKIYAYALFGGNNFNHKSKNFPLQVLDLYAEYSFSKKIEVGMGKSGWQGLNRWNVRSSKSLMGLDSPLFSLNTVNKNDDLGRNLSVWIKGKAAKFDYRLVVSNPISITNAPNGSVDFANNRPRKRVSSYVKYQFFEEESNKSSYQTGTYINTKKVFNIGLGGQFQEKAFADGDALLSTTNLYDMKAWAIDSFLSLPLEADHGITAYLGYYNLDFGKNYIRNVDANGSMFDSGSGTTYNGDGNGFPMIGTGATLFTQFGYAFPINKEIVAQPNVAVQYSDYDALNQAMVVYDFTVNVFLNGMGHSNKLSLGYQYRPVFDSASLKEIDRKGMAVLQYQITIR</sequence>
<accession>A0ABX0U438</accession>
<comment type="caution">
    <text evidence="1">The sequence shown here is derived from an EMBL/GenBank/DDBJ whole genome shotgun (WGS) entry which is preliminary data.</text>
</comment>
<proteinExistence type="predicted"/>
<evidence type="ECO:0000313" key="1">
    <source>
        <dbReference type="EMBL" id="NIJ43635.1"/>
    </source>
</evidence>
<dbReference type="EMBL" id="JAASQL010000001">
    <property type="protein sequence ID" value="NIJ43635.1"/>
    <property type="molecule type" value="Genomic_DNA"/>
</dbReference>
<protein>
    <recommendedName>
        <fullName evidence="3">Short chain amide porin</fullName>
    </recommendedName>
</protein>
<evidence type="ECO:0000313" key="2">
    <source>
        <dbReference type="Proteomes" id="UP000745859"/>
    </source>
</evidence>
<keyword evidence="2" id="KW-1185">Reference proteome</keyword>
<gene>
    <name evidence="1" type="ORF">FHR24_000074</name>
</gene>
<evidence type="ECO:0008006" key="3">
    <source>
        <dbReference type="Google" id="ProtNLM"/>
    </source>
</evidence>
<reference evidence="1 2" key="1">
    <citation type="submission" date="2020-03" db="EMBL/GenBank/DDBJ databases">
        <title>Genomic Encyclopedia of Type Strains, Phase IV (KMG-IV): sequencing the most valuable type-strain genomes for metagenomic binning, comparative biology and taxonomic classification.</title>
        <authorList>
            <person name="Goeker M."/>
        </authorList>
    </citation>
    <scope>NUCLEOTIDE SEQUENCE [LARGE SCALE GENOMIC DNA]</scope>
    <source>
        <strain evidence="1 2">DSM 101599</strain>
    </source>
</reference>
<dbReference type="RefSeq" id="WP_167182219.1">
    <property type="nucleotide sequence ID" value="NZ_JAASQL010000001.1"/>
</dbReference>
<dbReference type="Proteomes" id="UP000745859">
    <property type="component" value="Unassembled WGS sequence"/>
</dbReference>